<dbReference type="RefSeq" id="WP_079730175.1">
    <property type="nucleotide sequence ID" value="NZ_FVZE01000002.1"/>
</dbReference>
<protein>
    <submittedName>
        <fullName evidence="7">Site-specific DNA recombinase</fullName>
    </submittedName>
</protein>
<sequence length="222" mass="23948">MTTYIAYARVSTAKQGRSGLGLEAQQQAINAYLKPEDTLLAPTYVEVESGKRSDRPELAKALSHAKLTGATLLVAKLDRLARNVRFLHSVLESGVEVAFCDLPQVQGAMGRFIVNQMAGVAELEAGLISERTKAALKAAKERGVQLGGYRGGEKVDPSLGLAERQRRAEDFAARVRPVIAEAQATGANSLRQIASFLTEKGVQTRRGGPWDAAKVRNVMQSM</sequence>
<dbReference type="SUPFAM" id="SSF53041">
    <property type="entry name" value="Resolvase-like"/>
    <property type="match status" value="1"/>
</dbReference>
<dbReference type="Pfam" id="PF00239">
    <property type="entry name" value="Resolvase"/>
    <property type="match status" value="1"/>
</dbReference>
<feature type="domain" description="Resolvase/invertase-type recombinase catalytic" evidence="6">
    <location>
        <begin position="3"/>
        <end position="143"/>
    </location>
</feature>
<keyword evidence="1" id="KW-0229">DNA integration</keyword>
<evidence type="ECO:0000259" key="6">
    <source>
        <dbReference type="PROSITE" id="PS51736"/>
    </source>
</evidence>
<dbReference type="PANTHER" id="PTHR30461:SF2">
    <property type="entry name" value="SERINE RECOMBINASE PINE-RELATED"/>
    <property type="match status" value="1"/>
</dbReference>
<dbReference type="SMART" id="SM00857">
    <property type="entry name" value="Resolvase"/>
    <property type="match status" value="1"/>
</dbReference>
<evidence type="ECO:0000256" key="3">
    <source>
        <dbReference type="ARBA" id="ARBA00023172"/>
    </source>
</evidence>
<dbReference type="Proteomes" id="UP000190989">
    <property type="component" value="Unassembled WGS sequence"/>
</dbReference>
<dbReference type="InterPro" id="IPR050639">
    <property type="entry name" value="SSR_resolvase"/>
</dbReference>
<organism evidence="7 8">
    <name type="scientific">Novosphingobium mathurense</name>
    <dbReference type="NCBI Taxonomy" id="428990"/>
    <lineage>
        <taxon>Bacteria</taxon>
        <taxon>Pseudomonadati</taxon>
        <taxon>Pseudomonadota</taxon>
        <taxon>Alphaproteobacteria</taxon>
        <taxon>Sphingomonadales</taxon>
        <taxon>Sphingomonadaceae</taxon>
        <taxon>Novosphingobium</taxon>
    </lineage>
</organism>
<evidence type="ECO:0000313" key="7">
    <source>
        <dbReference type="EMBL" id="SLJ96088.1"/>
    </source>
</evidence>
<name>A0A1U6HK02_9SPHN</name>
<dbReference type="Gene3D" id="3.40.50.1390">
    <property type="entry name" value="Resolvase, N-terminal catalytic domain"/>
    <property type="match status" value="1"/>
</dbReference>
<dbReference type="GO" id="GO:0003677">
    <property type="term" value="F:DNA binding"/>
    <property type="evidence" value="ECO:0007669"/>
    <property type="project" value="UniProtKB-KW"/>
</dbReference>
<evidence type="ECO:0000256" key="5">
    <source>
        <dbReference type="PROSITE-ProRule" id="PRU10137"/>
    </source>
</evidence>
<accession>A0A1U6HK02</accession>
<dbReference type="PROSITE" id="PS00397">
    <property type="entry name" value="RECOMBINASES_1"/>
    <property type="match status" value="1"/>
</dbReference>
<evidence type="ECO:0000313" key="8">
    <source>
        <dbReference type="Proteomes" id="UP000190989"/>
    </source>
</evidence>
<dbReference type="InterPro" id="IPR006119">
    <property type="entry name" value="Resolv_N"/>
</dbReference>
<dbReference type="InterPro" id="IPR006118">
    <property type="entry name" value="Recombinase_CS"/>
</dbReference>
<dbReference type="CDD" id="cd03768">
    <property type="entry name" value="SR_ResInv"/>
    <property type="match status" value="1"/>
</dbReference>
<dbReference type="PANTHER" id="PTHR30461">
    <property type="entry name" value="DNA-INVERTASE FROM LAMBDOID PROPHAGE"/>
    <property type="match status" value="1"/>
</dbReference>
<evidence type="ECO:0000256" key="2">
    <source>
        <dbReference type="ARBA" id="ARBA00023125"/>
    </source>
</evidence>
<proteinExistence type="predicted"/>
<dbReference type="EMBL" id="FVZE01000002">
    <property type="protein sequence ID" value="SLJ96088.1"/>
    <property type="molecule type" value="Genomic_DNA"/>
</dbReference>
<gene>
    <name evidence="7" type="ORF">SAMN06295987_102602</name>
</gene>
<dbReference type="STRING" id="428990.SAMN06295987_102602"/>
<dbReference type="PROSITE" id="PS51736">
    <property type="entry name" value="RECOMBINASES_3"/>
    <property type="match status" value="1"/>
</dbReference>
<dbReference type="AlphaFoldDB" id="A0A1U6HK02"/>
<dbReference type="GO" id="GO:0000150">
    <property type="term" value="F:DNA strand exchange activity"/>
    <property type="evidence" value="ECO:0007669"/>
    <property type="project" value="InterPro"/>
</dbReference>
<feature type="active site" description="O-(5'-phospho-DNA)-serine intermediate" evidence="4 5">
    <location>
        <position position="11"/>
    </location>
</feature>
<dbReference type="GO" id="GO:0015074">
    <property type="term" value="P:DNA integration"/>
    <property type="evidence" value="ECO:0007669"/>
    <property type="project" value="UniProtKB-KW"/>
</dbReference>
<reference evidence="8" key="1">
    <citation type="submission" date="2017-02" db="EMBL/GenBank/DDBJ databases">
        <authorList>
            <person name="Varghese N."/>
            <person name="Submissions S."/>
        </authorList>
    </citation>
    <scope>NUCLEOTIDE SEQUENCE [LARGE SCALE GENOMIC DNA]</scope>
    <source>
        <strain evidence="8">SM117</strain>
    </source>
</reference>
<keyword evidence="8" id="KW-1185">Reference proteome</keyword>
<dbReference type="InterPro" id="IPR036162">
    <property type="entry name" value="Resolvase-like_N_sf"/>
</dbReference>
<keyword evidence="3" id="KW-0233">DNA recombination</keyword>
<evidence type="ECO:0000256" key="1">
    <source>
        <dbReference type="ARBA" id="ARBA00022908"/>
    </source>
</evidence>
<evidence type="ECO:0000256" key="4">
    <source>
        <dbReference type="PIRSR" id="PIRSR606118-50"/>
    </source>
</evidence>
<keyword evidence="2" id="KW-0238">DNA-binding</keyword>